<dbReference type="Proteomes" id="UP001596461">
    <property type="component" value="Unassembled WGS sequence"/>
</dbReference>
<evidence type="ECO:0000313" key="4">
    <source>
        <dbReference type="Proteomes" id="UP001596461"/>
    </source>
</evidence>
<dbReference type="GeneID" id="81126839"/>
<evidence type="ECO:0000256" key="1">
    <source>
        <dbReference type="SAM" id="MobiDB-lite"/>
    </source>
</evidence>
<evidence type="ECO:0000313" key="3">
    <source>
        <dbReference type="EMBL" id="MFC7068643.1"/>
    </source>
</evidence>
<feature type="domain" description="Pyrrolo-quinoline quinone repeat" evidence="2">
    <location>
        <begin position="281"/>
        <end position="406"/>
    </location>
</feature>
<accession>A0ABD5WA88</accession>
<sequence>MTPSRRRLLAAAGATFAGGTAVSRAAAGSDGPSGPDGVPEPVPEWPMSRRGPAGTGAHPTASGPADDVELAWSHEATAWFRGTTAPILFDGTLYAAGDGLLALDPHDGSRRFGVPGSIRSTPAAVSTAVYRTATLAATGPTGLSGANAGGGVDLPLIGTRLGAERWRGPRSPGPGLFGSLAFVPPVADDGRVYAPVPGTDDVVGVDATSGAELWRDTHGDGGADINRPAVRDGRVFVTNWPHEATAYDGATGERRWHRRLADGLLLAPVATASGVVVPGRSSVWLLDPDDGATLWRRDLDGNATESTAAVADGTVFVADGDGSLHALDLATGESAWRVPFDGRDVAPVVADGVVYAVKRGYELVALDAATGERLFAYESTQAPLSTPVVGDGVVYAANRRRVIALEESR</sequence>
<dbReference type="Gene3D" id="2.130.10.10">
    <property type="entry name" value="YVTN repeat-like/Quinoprotein amine dehydrogenase"/>
    <property type="match status" value="1"/>
</dbReference>
<dbReference type="InterPro" id="IPR018391">
    <property type="entry name" value="PQQ_b-propeller_rpt"/>
</dbReference>
<keyword evidence="4" id="KW-1185">Reference proteome</keyword>
<dbReference type="EMBL" id="JBHTAH010000002">
    <property type="protein sequence ID" value="MFC7068643.1"/>
    <property type="molecule type" value="Genomic_DNA"/>
</dbReference>
<comment type="caution">
    <text evidence="3">The sequence shown here is derived from an EMBL/GenBank/DDBJ whole genome shotgun (WGS) entry which is preliminary data.</text>
</comment>
<feature type="compositionally biased region" description="Low complexity" evidence="1">
    <location>
        <begin position="28"/>
        <end position="37"/>
    </location>
</feature>
<feature type="domain" description="Pyrrolo-quinoline quinone repeat" evidence="2">
    <location>
        <begin position="162"/>
        <end position="263"/>
    </location>
</feature>
<gene>
    <name evidence="3" type="ORF">ACFQL9_03240</name>
</gene>
<dbReference type="RefSeq" id="WP_284033549.1">
    <property type="nucleotide sequence ID" value="NZ_CP126155.1"/>
</dbReference>
<protein>
    <submittedName>
        <fullName evidence="3">PQQ-binding-like beta-propeller repeat protein</fullName>
    </submittedName>
</protein>
<dbReference type="PANTHER" id="PTHR34512:SF30">
    <property type="entry name" value="OUTER MEMBRANE PROTEIN ASSEMBLY FACTOR BAMB"/>
    <property type="match status" value="1"/>
</dbReference>
<dbReference type="PANTHER" id="PTHR34512">
    <property type="entry name" value="CELL SURFACE PROTEIN"/>
    <property type="match status" value="1"/>
</dbReference>
<dbReference type="PROSITE" id="PS51318">
    <property type="entry name" value="TAT"/>
    <property type="match status" value="1"/>
</dbReference>
<proteinExistence type="predicted"/>
<dbReference type="InterPro" id="IPR011047">
    <property type="entry name" value="Quinoprotein_ADH-like_sf"/>
</dbReference>
<reference evidence="3 4" key="1">
    <citation type="journal article" date="2019" name="Int. J. Syst. Evol. Microbiol.">
        <title>The Global Catalogue of Microorganisms (GCM) 10K type strain sequencing project: providing services to taxonomists for standard genome sequencing and annotation.</title>
        <authorList>
            <consortium name="The Broad Institute Genomics Platform"/>
            <consortium name="The Broad Institute Genome Sequencing Center for Infectious Disease"/>
            <person name="Wu L."/>
            <person name="Ma J."/>
        </authorList>
    </citation>
    <scope>NUCLEOTIDE SEQUENCE [LARGE SCALE GENOMIC DNA]</scope>
    <source>
        <strain evidence="3 4">DT31</strain>
    </source>
</reference>
<organism evidence="3 4">
    <name type="scientific">Halobaculum lipolyticum</name>
    <dbReference type="NCBI Taxonomy" id="3032001"/>
    <lineage>
        <taxon>Archaea</taxon>
        <taxon>Methanobacteriati</taxon>
        <taxon>Methanobacteriota</taxon>
        <taxon>Stenosarchaea group</taxon>
        <taxon>Halobacteria</taxon>
        <taxon>Halobacteriales</taxon>
        <taxon>Haloferacaceae</taxon>
        <taxon>Halobaculum</taxon>
    </lineage>
</organism>
<dbReference type="SUPFAM" id="SSF50998">
    <property type="entry name" value="Quinoprotein alcohol dehydrogenase-like"/>
    <property type="match status" value="1"/>
</dbReference>
<name>A0ABD5WA88_9EURY</name>
<dbReference type="SMART" id="SM00564">
    <property type="entry name" value="PQQ"/>
    <property type="match status" value="6"/>
</dbReference>
<dbReference type="InterPro" id="IPR015943">
    <property type="entry name" value="WD40/YVTN_repeat-like_dom_sf"/>
</dbReference>
<dbReference type="Gene3D" id="2.40.128.630">
    <property type="match status" value="1"/>
</dbReference>
<dbReference type="InterPro" id="IPR006311">
    <property type="entry name" value="TAT_signal"/>
</dbReference>
<evidence type="ECO:0000259" key="2">
    <source>
        <dbReference type="Pfam" id="PF13360"/>
    </source>
</evidence>
<dbReference type="Pfam" id="PF13360">
    <property type="entry name" value="PQQ_2"/>
    <property type="match status" value="2"/>
</dbReference>
<dbReference type="AlphaFoldDB" id="A0ABD5WA88"/>
<feature type="region of interest" description="Disordered" evidence="1">
    <location>
        <begin position="20"/>
        <end position="65"/>
    </location>
</feature>
<dbReference type="InterPro" id="IPR002372">
    <property type="entry name" value="PQQ_rpt_dom"/>
</dbReference>